<accession>K6A201</accession>
<proteinExistence type="predicted"/>
<evidence type="ECO:0000313" key="3">
    <source>
        <dbReference type="EMBL" id="EKN09713.1"/>
    </source>
</evidence>
<protein>
    <recommendedName>
        <fullName evidence="2">DUF6383 domain-containing protein</fullName>
    </recommendedName>
</protein>
<dbReference type="Pfam" id="PF19910">
    <property type="entry name" value="DUF6383"/>
    <property type="match status" value="1"/>
</dbReference>
<feature type="signal peptide" evidence="1">
    <location>
        <begin position="1"/>
        <end position="22"/>
    </location>
</feature>
<comment type="caution">
    <text evidence="3">The sequence shown here is derived from an EMBL/GenBank/DDBJ whole genome shotgun (WGS) entry which is preliminary data.</text>
</comment>
<dbReference type="Proteomes" id="UP000001218">
    <property type="component" value="Unassembled WGS sequence"/>
</dbReference>
<evidence type="ECO:0000256" key="1">
    <source>
        <dbReference type="SAM" id="SignalP"/>
    </source>
</evidence>
<name>K6A201_9BACT</name>
<dbReference type="EMBL" id="AGZP01000018">
    <property type="protein sequence ID" value="EKN09713.1"/>
    <property type="molecule type" value="Genomic_DNA"/>
</dbReference>
<keyword evidence="1" id="KW-0732">Signal</keyword>
<sequence length="1319" mass="145507">MNKKFSTLVGCLAFGTAFSAVAQVSNFPVSNAYGQVTPCATGLTYRSFGTNSNAALGSEVNKIEADKWYQLRVDGEEGEKVLIQERDFKTGEITLRIVDVKDAPLNYSLWRISYDKKDGVTGGKFTFENKETGLGIVYDHKTAYTSNEFGKDVVELGAGEKISILEGCNTEWSWFSSNKDNNNTLVNEVLYAQFHDSDKVLVLKKSMNGAVNPNGLNIPGKQVVSVVYTAADAGNDAESCNALRLTPVEAKSVVLNAKDINRMIDAQKDGAAGFNFMTPTGIGNRTAMSPEDNSTLDTYKYIAVEDESIVEGLLEKANNALTAEEKAKIEIAFKVVDNHYKIWSVADATGANWNKDDGRETFKAVGTAYSLYQKAASLEDKIRAAKDLAVAIAADYKAYYPNLAANDISGWVEADGTGNVTDSRIDASGNLVDLVSPLAALDGLKSTAYWKQQAAMARQFPIRLQAQINADPTKNDKYLMVDTARWEEATENPSNSPELYLANKKPDMKNGLFVDARFNFRLTYFPTQDSLVIEPLNASVMTDAEYKADTYWRNSIVASQFISSSDITAGRKGLSASNTELATASEEAPVAVMLSKLNTKDGWVVTAGGTDKPKGSAAEGTLHTCIEFDHSYPYLTRTTLDQAVYTIQLVTDKAPNLTTHRANGVNVVADMSGHVVYDEKEASQNFAHMPATQWVVEYTGCEEDPVARVKVVNREYSNVAFEGQLYKAGDNVFIINHNYNNTLGHYNNEFACSDTLKFTKVDPVNTLGYLNPGDKVIENTFKLKQFFDYGTDPYYLNAVKQGKDTLLRAQAEGSNFELVPFQIGRYKKAENSYVVRSSESLPYGYTSEAAGATQLYKSVYMLKVKDGDNINNDHLFVGINKNGKYCVADTLDMKSDYTLATFTLKENNHWTADNEDGHYYALVRVDNVWAWPVDEDGNANYDPAKVVGWNYNVEDMDKLAIEQGQLDAKVENLCQDRTESFILEADTMPYYRRVVGLKTEKFYSTNNENRTLGESVIDGVTYMNIFSAVEEPERNNEFFIDTAHVNVSSMPTYLLALDVEAKKTAECNHEDHPAIGDHYQVIDYLQGRYMVDASVDSVIPAYLKNSVKPFENVYTRYAFVNAIHYQDTLYIMDAADATIKYDRDLYDGKNVAKKVVLKEKAYDGASIAFRLKDQSDDENFYIETKGKQYGYAANGNTWLKEQNHNIVSTGRGYSETGDHNGNWHQNVYEDIYQALLLNTTAQSDATANEDVEVSSVTVIAGNGQVTVAGAAGKKVVITNILGQTVANTVVTSDNATIAAPAGVVVVAVEGEGAVKAIVK</sequence>
<evidence type="ECO:0000259" key="2">
    <source>
        <dbReference type="Pfam" id="PF19910"/>
    </source>
</evidence>
<reference evidence="3 4" key="1">
    <citation type="submission" date="2012-02" db="EMBL/GenBank/DDBJ databases">
        <title>The Genome Sequence of Parabacteroides johnsonii CL02T12C29.</title>
        <authorList>
            <consortium name="The Broad Institute Genome Sequencing Platform"/>
            <person name="Earl A."/>
            <person name="Ward D."/>
            <person name="Feldgarden M."/>
            <person name="Gevers D."/>
            <person name="Zitomersky N.L."/>
            <person name="Coyne M.J."/>
            <person name="Comstock L.E."/>
            <person name="Young S.K."/>
            <person name="Zeng Q."/>
            <person name="Gargeya S."/>
            <person name="Fitzgerald M."/>
            <person name="Haas B."/>
            <person name="Abouelleil A."/>
            <person name="Alvarado L."/>
            <person name="Arachchi H.M."/>
            <person name="Berlin A."/>
            <person name="Chapman S.B."/>
            <person name="Gearin G."/>
            <person name="Goldberg J."/>
            <person name="Griggs A."/>
            <person name="Gujja S."/>
            <person name="Hansen M."/>
            <person name="Heiman D."/>
            <person name="Howarth C."/>
            <person name="Larimer J."/>
            <person name="Lui A."/>
            <person name="MacDonald P.J.P."/>
            <person name="McCowen C."/>
            <person name="Montmayeur A."/>
            <person name="Murphy C."/>
            <person name="Neiman D."/>
            <person name="Pearson M."/>
            <person name="Priest M."/>
            <person name="Roberts A."/>
            <person name="Saif S."/>
            <person name="Shea T."/>
            <person name="Sisk P."/>
            <person name="Stolte C."/>
            <person name="Sykes S."/>
            <person name="Wortman J."/>
            <person name="Nusbaum C."/>
            <person name="Birren B."/>
        </authorList>
    </citation>
    <scope>NUCLEOTIDE SEQUENCE [LARGE SCALE GENOMIC DNA]</scope>
    <source>
        <strain evidence="3 4">CL02T12C29</strain>
    </source>
</reference>
<dbReference type="RefSeq" id="WP_008156869.1">
    <property type="nucleotide sequence ID" value="NZ_JH976466.1"/>
</dbReference>
<organism evidence="3 4">
    <name type="scientific">Parabacteroides johnsonii CL02T12C29</name>
    <dbReference type="NCBI Taxonomy" id="999419"/>
    <lineage>
        <taxon>Bacteria</taxon>
        <taxon>Pseudomonadati</taxon>
        <taxon>Bacteroidota</taxon>
        <taxon>Bacteroidia</taxon>
        <taxon>Bacteroidales</taxon>
        <taxon>Tannerellaceae</taxon>
        <taxon>Parabacteroides</taxon>
    </lineage>
</organism>
<dbReference type="HOGENOM" id="CLU_261349_0_0_10"/>
<dbReference type="InterPro" id="IPR045963">
    <property type="entry name" value="DUF6383"/>
</dbReference>
<gene>
    <name evidence="3" type="ORF">HMPREF1077_02198</name>
</gene>
<evidence type="ECO:0000313" key="4">
    <source>
        <dbReference type="Proteomes" id="UP000001218"/>
    </source>
</evidence>
<feature type="domain" description="DUF6383" evidence="2">
    <location>
        <begin position="1245"/>
        <end position="1318"/>
    </location>
</feature>
<dbReference type="PATRIC" id="fig|999419.3.peg.2257"/>
<feature type="chain" id="PRO_5003889143" description="DUF6383 domain-containing protein" evidence="1">
    <location>
        <begin position="23"/>
        <end position="1319"/>
    </location>
</feature>